<dbReference type="PANTHER" id="PTHR45566">
    <property type="entry name" value="HTH-TYPE TRANSCRIPTIONAL REGULATOR YHJB-RELATED"/>
    <property type="match status" value="1"/>
</dbReference>
<dbReference type="KEGG" id="enc:ECL_00924"/>
<dbReference type="CDD" id="cd06170">
    <property type="entry name" value="LuxR_C_like"/>
    <property type="match status" value="1"/>
</dbReference>
<dbReference type="Pfam" id="PF00196">
    <property type="entry name" value="GerE"/>
    <property type="match status" value="1"/>
</dbReference>
<feature type="domain" description="HTH luxR-type" evidence="2">
    <location>
        <begin position="140"/>
        <end position="205"/>
    </location>
</feature>
<dbReference type="PANTHER" id="PTHR45566:SF1">
    <property type="entry name" value="HTH-TYPE TRANSCRIPTIONAL REGULATOR YHJB-RELATED"/>
    <property type="match status" value="1"/>
</dbReference>
<dbReference type="EnsemblBacteria" id="ADF60487">
    <property type="protein sequence ID" value="ADF60487"/>
    <property type="gene ID" value="ECL_00924"/>
</dbReference>
<dbReference type="EMBL" id="CP001918">
    <property type="protein sequence ID" value="ADF60487.1"/>
    <property type="molecule type" value="Genomic_DNA"/>
</dbReference>
<dbReference type="SUPFAM" id="SSF46894">
    <property type="entry name" value="C-terminal effector domain of the bipartite response regulators"/>
    <property type="match status" value="1"/>
</dbReference>
<dbReference type="GO" id="GO:0006355">
    <property type="term" value="P:regulation of DNA-templated transcription"/>
    <property type="evidence" value="ECO:0007669"/>
    <property type="project" value="InterPro"/>
</dbReference>
<reference evidence="3 4" key="1">
    <citation type="journal article" date="2010" name="J. Bacteriol.">
        <title>Complete genome sequence of Enterobacter cloacae subsp. cloacae type strain ATCC 13047.</title>
        <authorList>
            <person name="Ren Y."/>
            <person name="Ren Y."/>
            <person name="Zhou Z."/>
            <person name="Guo X."/>
            <person name="Li Y."/>
            <person name="Feng L."/>
            <person name="Wang L."/>
        </authorList>
    </citation>
    <scope>NUCLEOTIDE SEQUENCE [LARGE SCALE GENOMIC DNA]</scope>
    <source>
        <strain evidence="4">ATCC 13047 / DSM 30054 / NBRC 13535 / NCTC 10005 / WDCM 00083 / NCDC 279-56</strain>
    </source>
</reference>
<dbReference type="AlphaFoldDB" id="A0A0H3CIW7"/>
<organism evidence="3 4">
    <name type="scientific">Enterobacter cloacae subsp. cloacae (strain ATCC 13047 / DSM 30054 / NBRC 13535 / NCTC 10005 / WDCM 00083 / NCDC 279-56)</name>
    <dbReference type="NCBI Taxonomy" id="716541"/>
    <lineage>
        <taxon>Bacteria</taxon>
        <taxon>Pseudomonadati</taxon>
        <taxon>Pseudomonadota</taxon>
        <taxon>Gammaproteobacteria</taxon>
        <taxon>Enterobacterales</taxon>
        <taxon>Enterobacteriaceae</taxon>
        <taxon>Enterobacter</taxon>
        <taxon>Enterobacter cloacae complex</taxon>
    </lineage>
</organism>
<evidence type="ECO:0000256" key="1">
    <source>
        <dbReference type="ARBA" id="ARBA00023125"/>
    </source>
</evidence>
<dbReference type="RefSeq" id="WP_013095608.1">
    <property type="nucleotide sequence ID" value="NC_014121.1"/>
</dbReference>
<sequence>MNILIYDELPLFIHGIRCRWAELAPALHITAAHTEDEVWKGLIKVRTDVVILDADYEIEKKRALLTQLKSQADTILVLMNFSRLDNVNPIYFLECGAAGILTKKMESEELLQAIEWVRQGRIYLPDSCLREHKLIRMQNYPSPLCTLSPRQREILHLVVQGNSNKQICRVLGIAEGTVKNHLHALFRQLGVRNRTEAAMILAQTTV</sequence>
<dbReference type="SUPFAM" id="SSF52172">
    <property type="entry name" value="CheY-like"/>
    <property type="match status" value="1"/>
</dbReference>
<proteinExistence type="predicted"/>
<dbReference type="SMART" id="SM00421">
    <property type="entry name" value="HTH_LUXR"/>
    <property type="match status" value="1"/>
</dbReference>
<evidence type="ECO:0000313" key="4">
    <source>
        <dbReference type="Proteomes" id="UP000002363"/>
    </source>
</evidence>
<evidence type="ECO:0000259" key="2">
    <source>
        <dbReference type="PROSITE" id="PS50043"/>
    </source>
</evidence>
<dbReference type="Gene3D" id="3.40.50.2300">
    <property type="match status" value="1"/>
</dbReference>
<dbReference type="eggNOG" id="COG2197">
    <property type="taxonomic scope" value="Bacteria"/>
</dbReference>
<dbReference type="InterPro" id="IPR011006">
    <property type="entry name" value="CheY-like_superfamily"/>
</dbReference>
<protein>
    <submittedName>
        <fullName evidence="3">LuxR family transcriptional regulator</fullName>
    </submittedName>
</protein>
<name>A0A0H3CIW7_ENTCC</name>
<dbReference type="HOGENOM" id="CLU_000445_90_8_6"/>
<accession>A0A0H3CIW7</accession>
<dbReference type="InterPro" id="IPR051015">
    <property type="entry name" value="EvgA-like"/>
</dbReference>
<dbReference type="PROSITE" id="PS50043">
    <property type="entry name" value="HTH_LUXR_2"/>
    <property type="match status" value="1"/>
</dbReference>
<dbReference type="GO" id="GO:0003677">
    <property type="term" value="F:DNA binding"/>
    <property type="evidence" value="ECO:0007669"/>
    <property type="project" value="UniProtKB-KW"/>
</dbReference>
<evidence type="ECO:0000313" key="3">
    <source>
        <dbReference type="EMBL" id="ADF60487.1"/>
    </source>
</evidence>
<dbReference type="PRINTS" id="PR00038">
    <property type="entry name" value="HTHLUXR"/>
</dbReference>
<dbReference type="InterPro" id="IPR000792">
    <property type="entry name" value="Tscrpt_reg_LuxR_C"/>
</dbReference>
<dbReference type="OrthoDB" id="9814495at2"/>
<keyword evidence="1" id="KW-0238">DNA-binding</keyword>
<gene>
    <name evidence="3" type="ordered locus">ECL_00924</name>
</gene>
<dbReference type="Proteomes" id="UP000002363">
    <property type="component" value="Chromosome"/>
</dbReference>
<dbReference type="InterPro" id="IPR016032">
    <property type="entry name" value="Sig_transdc_resp-reg_C-effctor"/>
</dbReference>
<keyword evidence="4" id="KW-1185">Reference proteome</keyword>
<dbReference type="STRING" id="716541.ECL_00924"/>